<evidence type="ECO:0000256" key="2">
    <source>
        <dbReference type="SAM" id="MobiDB-lite"/>
    </source>
</evidence>
<gene>
    <name evidence="3" type="ORF">FA10DRAFT_297928</name>
</gene>
<dbReference type="RefSeq" id="XP_025374044.1">
    <property type="nucleotide sequence ID" value="XM_025524552.1"/>
</dbReference>
<feature type="region of interest" description="Disordered" evidence="2">
    <location>
        <begin position="1"/>
        <end position="114"/>
    </location>
</feature>
<dbReference type="EMBL" id="KZ819642">
    <property type="protein sequence ID" value="PWN86846.1"/>
    <property type="molecule type" value="Genomic_DNA"/>
</dbReference>
<proteinExistence type="predicted"/>
<sequence>MSASLSPDARGLASALPALEQGPSSAEQPSESSHVMETNPSSVDDDGINDNVVNDDHDKSSENTMSDSGNADDGKSSAADTSGNDDRIMTTNTNDNDSSIVVNNNDNDDSSGSILATNANGNGSDGVVTTNGTDNSSGGVVNTFDNDGSGLSCLLPGRLNVEGTALLVAVLSCNDDLRDARSTLEFLQNHRTSLLRQAAHATEEQNAANQECARLWEEKLASITVHRRAEDDYLRKADEYHRAERGRIELCYKRYRLALEECLRHSHECLRLDEQHRNAEAKCNNINNHRQYLEQQRFRNEQAIESAEEHVEAAVEAHGLAHARLVEHAARI</sequence>
<evidence type="ECO:0000313" key="3">
    <source>
        <dbReference type="EMBL" id="PWN86846.1"/>
    </source>
</evidence>
<feature type="coiled-coil region" evidence="1">
    <location>
        <begin position="177"/>
        <end position="204"/>
    </location>
</feature>
<protein>
    <submittedName>
        <fullName evidence="3">Uncharacterized protein</fullName>
    </submittedName>
</protein>
<organism evidence="3 4">
    <name type="scientific">Acaromyces ingoldii</name>
    <dbReference type="NCBI Taxonomy" id="215250"/>
    <lineage>
        <taxon>Eukaryota</taxon>
        <taxon>Fungi</taxon>
        <taxon>Dikarya</taxon>
        <taxon>Basidiomycota</taxon>
        <taxon>Ustilaginomycotina</taxon>
        <taxon>Exobasidiomycetes</taxon>
        <taxon>Exobasidiales</taxon>
        <taxon>Cryptobasidiaceae</taxon>
        <taxon>Acaromyces</taxon>
    </lineage>
</organism>
<name>A0A316YB89_9BASI</name>
<keyword evidence="4" id="KW-1185">Reference proteome</keyword>
<evidence type="ECO:0000313" key="4">
    <source>
        <dbReference type="Proteomes" id="UP000245768"/>
    </source>
</evidence>
<feature type="compositionally biased region" description="Polar residues" evidence="2">
    <location>
        <begin position="22"/>
        <end position="42"/>
    </location>
</feature>
<dbReference type="Proteomes" id="UP000245768">
    <property type="component" value="Unassembled WGS sequence"/>
</dbReference>
<dbReference type="GeneID" id="37046468"/>
<dbReference type="AlphaFoldDB" id="A0A316YB89"/>
<feature type="compositionally biased region" description="Low complexity" evidence="2">
    <location>
        <begin position="94"/>
        <end position="114"/>
    </location>
</feature>
<accession>A0A316YB89</accession>
<dbReference type="InParanoid" id="A0A316YB89"/>
<evidence type="ECO:0000256" key="1">
    <source>
        <dbReference type="SAM" id="Coils"/>
    </source>
</evidence>
<reference evidence="3 4" key="1">
    <citation type="journal article" date="2018" name="Mol. Biol. Evol.">
        <title>Broad Genomic Sampling Reveals a Smut Pathogenic Ancestry of the Fungal Clade Ustilaginomycotina.</title>
        <authorList>
            <person name="Kijpornyongpan T."/>
            <person name="Mondo S.J."/>
            <person name="Barry K."/>
            <person name="Sandor L."/>
            <person name="Lee J."/>
            <person name="Lipzen A."/>
            <person name="Pangilinan J."/>
            <person name="LaButti K."/>
            <person name="Hainaut M."/>
            <person name="Henrissat B."/>
            <person name="Grigoriev I.V."/>
            <person name="Spatafora J.W."/>
            <person name="Aime M.C."/>
        </authorList>
    </citation>
    <scope>NUCLEOTIDE SEQUENCE [LARGE SCALE GENOMIC DNA]</scope>
    <source>
        <strain evidence="3 4">MCA 4198</strain>
    </source>
</reference>
<keyword evidence="1" id="KW-0175">Coiled coil</keyword>